<evidence type="ECO:0000313" key="2">
    <source>
        <dbReference type="EMBL" id="MFC7670065.1"/>
    </source>
</evidence>
<sequence length="69" mass="8217">MYANIFQFSLTLIVQVTMVWRYYPHLRIGWRFFDKALVSTMMGYGFFMFLHGLAGQVILFLTGWLLVRC</sequence>
<reference evidence="3" key="1">
    <citation type="journal article" date="2019" name="Int. J. Syst. Evol. Microbiol.">
        <title>The Global Catalogue of Microorganisms (GCM) 10K type strain sequencing project: providing services to taxonomists for standard genome sequencing and annotation.</title>
        <authorList>
            <consortium name="The Broad Institute Genomics Platform"/>
            <consortium name="The Broad Institute Genome Sequencing Center for Infectious Disease"/>
            <person name="Wu L."/>
            <person name="Ma J."/>
        </authorList>
    </citation>
    <scope>NUCLEOTIDE SEQUENCE [LARGE SCALE GENOMIC DNA]</scope>
    <source>
        <strain evidence="3">JCM 19635</strain>
    </source>
</reference>
<dbReference type="EMBL" id="JBHTEK010000001">
    <property type="protein sequence ID" value="MFC7670065.1"/>
    <property type="molecule type" value="Genomic_DNA"/>
</dbReference>
<evidence type="ECO:0000256" key="1">
    <source>
        <dbReference type="SAM" id="Phobius"/>
    </source>
</evidence>
<name>A0ABW2U9P7_9BACT</name>
<organism evidence="2 3">
    <name type="scientific">Hymenobacter humi</name>
    <dbReference type="NCBI Taxonomy" id="1411620"/>
    <lineage>
        <taxon>Bacteria</taxon>
        <taxon>Pseudomonadati</taxon>
        <taxon>Bacteroidota</taxon>
        <taxon>Cytophagia</taxon>
        <taxon>Cytophagales</taxon>
        <taxon>Hymenobacteraceae</taxon>
        <taxon>Hymenobacter</taxon>
    </lineage>
</organism>
<keyword evidence="1" id="KW-1133">Transmembrane helix</keyword>
<protein>
    <submittedName>
        <fullName evidence="2">Uncharacterized protein</fullName>
    </submittedName>
</protein>
<keyword evidence="1" id="KW-0812">Transmembrane</keyword>
<keyword evidence="1" id="KW-0472">Membrane</keyword>
<comment type="caution">
    <text evidence="2">The sequence shown here is derived from an EMBL/GenBank/DDBJ whole genome shotgun (WGS) entry which is preliminary data.</text>
</comment>
<accession>A0ABW2U9P7</accession>
<evidence type="ECO:0000313" key="3">
    <source>
        <dbReference type="Proteomes" id="UP001596513"/>
    </source>
</evidence>
<dbReference type="RefSeq" id="WP_380205535.1">
    <property type="nucleotide sequence ID" value="NZ_JBHTEK010000001.1"/>
</dbReference>
<dbReference type="Proteomes" id="UP001596513">
    <property type="component" value="Unassembled WGS sequence"/>
</dbReference>
<keyword evidence="3" id="KW-1185">Reference proteome</keyword>
<gene>
    <name evidence="2" type="ORF">ACFQT0_23865</name>
</gene>
<feature type="transmembrane region" description="Helical" evidence="1">
    <location>
        <begin position="6"/>
        <end position="23"/>
    </location>
</feature>
<feature type="transmembrane region" description="Helical" evidence="1">
    <location>
        <begin position="44"/>
        <end position="67"/>
    </location>
</feature>
<proteinExistence type="predicted"/>